<proteinExistence type="inferred from homology"/>
<gene>
    <name evidence="16" type="ORF">CBW21_20855</name>
</gene>
<dbReference type="Proteomes" id="UP000196342">
    <property type="component" value="Unassembled WGS sequence"/>
</dbReference>
<evidence type="ECO:0000256" key="13">
    <source>
        <dbReference type="ARBA" id="ARBA00023136"/>
    </source>
</evidence>
<comment type="subcellular location">
    <subcellularLocation>
        <location evidence="2">Cell inner membrane</location>
        <topology evidence="2">Single-pass membrane protein</topology>
    </subcellularLocation>
</comment>
<dbReference type="PANTHER" id="PTHR39083:SF1">
    <property type="entry name" value="CYCLIC DI-GMP-BINDING PROTEIN"/>
    <property type="match status" value="1"/>
</dbReference>
<evidence type="ECO:0000256" key="15">
    <source>
        <dbReference type="RuleBase" id="RU365021"/>
    </source>
</evidence>
<dbReference type="GO" id="GO:0030244">
    <property type="term" value="P:cellulose biosynthetic process"/>
    <property type="evidence" value="ECO:0007669"/>
    <property type="project" value="UniProtKB-KW"/>
</dbReference>
<dbReference type="PANTHER" id="PTHR39083">
    <property type="entry name" value="CYCLIC DI-GMP-BINDING PROTEIN"/>
    <property type="match status" value="1"/>
</dbReference>
<evidence type="ECO:0000256" key="2">
    <source>
        <dbReference type="ARBA" id="ARBA00004377"/>
    </source>
</evidence>
<evidence type="ECO:0000313" key="17">
    <source>
        <dbReference type="Proteomes" id="UP000196342"/>
    </source>
</evidence>
<evidence type="ECO:0000256" key="8">
    <source>
        <dbReference type="ARBA" id="ARBA00022519"/>
    </source>
</evidence>
<evidence type="ECO:0000256" key="1">
    <source>
        <dbReference type="ARBA" id="ARBA00002057"/>
    </source>
</evidence>
<dbReference type="GO" id="GO:0006011">
    <property type="term" value="P:UDP-alpha-D-glucose metabolic process"/>
    <property type="evidence" value="ECO:0007669"/>
    <property type="project" value="InterPro"/>
</dbReference>
<evidence type="ECO:0000256" key="11">
    <source>
        <dbReference type="ARBA" id="ARBA00022916"/>
    </source>
</evidence>
<evidence type="ECO:0000256" key="14">
    <source>
        <dbReference type="ARBA" id="ARBA00033444"/>
    </source>
</evidence>
<dbReference type="AlphaFoldDB" id="A0A202B313"/>
<dbReference type="PRINTS" id="PR01440">
    <property type="entry name" value="CELLSNTHASEB"/>
</dbReference>
<keyword evidence="13 15" id="KW-0472">Membrane</keyword>
<comment type="function">
    <text evidence="1 15">Binds the cellulose synthase activator, bis-(3'-5') cyclic diguanylic acid (c-di-GMP).</text>
</comment>
<comment type="caution">
    <text evidence="16">The sequence shown here is derived from an EMBL/GenBank/DDBJ whole genome shotgun (WGS) entry which is preliminary data.</text>
</comment>
<dbReference type="InterPro" id="IPR003920">
    <property type="entry name" value="Cell_synth_B"/>
</dbReference>
<dbReference type="RefSeq" id="WP_087698731.1">
    <property type="nucleotide sequence ID" value="NZ_NHOO01000025.1"/>
</dbReference>
<keyword evidence="17" id="KW-1185">Reference proteome</keyword>
<feature type="transmembrane region" description="Helical" evidence="15">
    <location>
        <begin position="716"/>
        <end position="737"/>
    </location>
</feature>
<evidence type="ECO:0000256" key="12">
    <source>
        <dbReference type="ARBA" id="ARBA00022989"/>
    </source>
</evidence>
<evidence type="ECO:0000256" key="4">
    <source>
        <dbReference type="ARBA" id="ARBA00010714"/>
    </source>
</evidence>
<accession>A0A202B313</accession>
<keyword evidence="9 15" id="KW-0973">c-di-GMP</keyword>
<protein>
    <recommendedName>
        <fullName evidence="6 15">Cyclic di-GMP-binding protein</fullName>
    </recommendedName>
    <alternativeName>
        <fullName evidence="14 15">Cellulose synthase regulatory subunit</fullName>
    </alternativeName>
</protein>
<evidence type="ECO:0000256" key="6">
    <source>
        <dbReference type="ARBA" id="ARBA00021844"/>
    </source>
</evidence>
<reference evidence="16 17" key="1">
    <citation type="submission" date="2017-05" db="EMBL/GenBank/DDBJ databases">
        <title>Chromobacterium violaceum GHPS1 isolated from Hydrocarbon polluted soil in French Guiana display an awesome secondary metabolite arsenal and a battery of drug and heavy-metal-resistance and detoxification of xenobiotics proteins.</title>
        <authorList>
            <person name="Belbahri L."/>
        </authorList>
    </citation>
    <scope>NUCLEOTIDE SEQUENCE [LARGE SCALE GENOMIC DNA]</scope>
    <source>
        <strain evidence="16 17">GHPS1</strain>
    </source>
</reference>
<dbReference type="Gene3D" id="2.60.120.260">
    <property type="entry name" value="Galactose-binding domain-like"/>
    <property type="match status" value="2"/>
</dbReference>
<feature type="signal peptide" evidence="15">
    <location>
        <begin position="1"/>
        <end position="23"/>
    </location>
</feature>
<comment type="similarity">
    <text evidence="4 15">Belongs to the AcsB/BcsB family.</text>
</comment>
<keyword evidence="8 15" id="KW-0997">Cell inner membrane</keyword>
<feature type="chain" id="PRO_5015215069" description="Cyclic di-GMP-binding protein" evidence="15">
    <location>
        <begin position="24"/>
        <end position="748"/>
    </location>
</feature>
<sequence length="748" mass="80423">MINGTGKWLWVWALCLLTLFCQAAPATESAAAPSSQLASVRTLSFRQMGAGSALRLRGGNAIATIGFGSRADELVTSLTLKLRYIYSPAMLTDLSHVQVIVNDQVVAVLPFAKDQGGRAQEASLTLDPRLLTSFNRIQFRLIGHYTLRCEDETNSSIWAEISNGSEIQMTTQALSMANDLVYFPEPFFYALDYSQLELPMVFAGRPSMGALQAAGELASWFGALSGWRGARFPAVLDGMPPPRHAIVFAANGQRPGFLKGLPPVSAPMIAVMSHPSRPEFKLLVLMGRDDQDLQQAARALVLGQAGMSGDMVRVGQVRLVAPRKPYDAPNWVRSDGPTRLGSLAARKEDLQVSGLQLAPIRVAFRVPGDLFTWGSRGIPLNLKFRYTGPQANNGSRLSIGVNDFFVQSLSLSANGIGGAQAGMRMPVLENGLLTSVDRVLLPPFRVGSRNELEFQYSFASEKQGECASGALDSFHGEVDPDSTIDFSKYPHYAQMPNLSLFATSGYPFTRLADLAETALVLPARPQTSDINVFLTVMGRMGASTGFPALRYRLVSEDDVDRVNNADLLVIGDSRELKLLRAWRDKLPALLEGDFRQVGNGGAAAKDDGAALLPGATLHQANGRADFSARGRVGALLGLESPLAPGRSAVIITASEADAMAGVASALIDDAALSQMSGSVVLMRGGTIDSQLLGPVYHVGSLPPWDWAWLLLSGHPLLLAMLAALAVLLLAFVILRILRILAARRLRES</sequence>
<evidence type="ECO:0000256" key="7">
    <source>
        <dbReference type="ARBA" id="ARBA00022475"/>
    </source>
</evidence>
<keyword evidence="11 15" id="KW-0135">Cellulose biosynthesis</keyword>
<comment type="pathway">
    <text evidence="3 15">Glycan metabolism; bacterial cellulose biosynthesis.</text>
</comment>
<evidence type="ECO:0000256" key="3">
    <source>
        <dbReference type="ARBA" id="ARBA00005186"/>
    </source>
</evidence>
<comment type="subunit">
    <text evidence="5 15">Tightly associated with the cellulose synthase catalytic subunit.</text>
</comment>
<organism evidence="16 17">
    <name type="scientific">Chromobacterium violaceum</name>
    <dbReference type="NCBI Taxonomy" id="536"/>
    <lineage>
        <taxon>Bacteria</taxon>
        <taxon>Pseudomonadati</taxon>
        <taxon>Pseudomonadota</taxon>
        <taxon>Betaproteobacteria</taxon>
        <taxon>Neisseriales</taxon>
        <taxon>Chromobacteriaceae</taxon>
        <taxon>Chromobacterium</taxon>
    </lineage>
</organism>
<dbReference type="NCBIfam" id="NF008323">
    <property type="entry name" value="PRK11114.1-1"/>
    <property type="match status" value="1"/>
</dbReference>
<evidence type="ECO:0000256" key="5">
    <source>
        <dbReference type="ARBA" id="ARBA00011437"/>
    </source>
</evidence>
<evidence type="ECO:0000313" key="16">
    <source>
        <dbReference type="EMBL" id="OVE45894.1"/>
    </source>
</evidence>
<evidence type="ECO:0000256" key="10">
    <source>
        <dbReference type="ARBA" id="ARBA00022692"/>
    </source>
</evidence>
<evidence type="ECO:0000256" key="9">
    <source>
        <dbReference type="ARBA" id="ARBA00022636"/>
    </source>
</evidence>
<keyword evidence="15" id="KW-0732">Signal</keyword>
<keyword evidence="12 15" id="KW-1133">Transmembrane helix</keyword>
<keyword evidence="10 15" id="KW-0812">Transmembrane</keyword>
<name>A0A202B313_CHRVL</name>
<dbReference type="InterPro" id="IPR018513">
    <property type="entry name" value="Cell_synthase_bac"/>
</dbReference>
<dbReference type="NCBIfam" id="NF008330">
    <property type="entry name" value="PRK11114.2-4"/>
    <property type="match status" value="1"/>
</dbReference>
<dbReference type="EMBL" id="NHOO01000025">
    <property type="protein sequence ID" value="OVE45894.1"/>
    <property type="molecule type" value="Genomic_DNA"/>
</dbReference>
<dbReference type="GO" id="GO:0005886">
    <property type="term" value="C:plasma membrane"/>
    <property type="evidence" value="ECO:0007669"/>
    <property type="project" value="UniProtKB-SubCell"/>
</dbReference>
<keyword evidence="7 15" id="KW-1003">Cell membrane</keyword>
<dbReference type="Pfam" id="PF03170">
    <property type="entry name" value="BcsB"/>
    <property type="match status" value="1"/>
</dbReference>
<dbReference type="UniPathway" id="UPA00694"/>